<evidence type="ECO:0000256" key="4">
    <source>
        <dbReference type="PROSITE-ProRule" id="PRU00175"/>
    </source>
</evidence>
<dbReference type="Gene3D" id="3.30.40.10">
    <property type="entry name" value="Zinc/RING finger domain, C3HC4 (zinc finger)"/>
    <property type="match status" value="1"/>
</dbReference>
<dbReference type="InterPro" id="IPR001841">
    <property type="entry name" value="Znf_RING"/>
</dbReference>
<evidence type="ECO:0000259" key="6">
    <source>
        <dbReference type="PROSITE" id="PS50089"/>
    </source>
</evidence>
<dbReference type="PROSITE" id="PS50089">
    <property type="entry name" value="ZF_RING_2"/>
    <property type="match status" value="1"/>
</dbReference>
<organism evidence="7 8">
    <name type="scientific">Meloidogyne incognita</name>
    <name type="common">Southern root-knot nematode worm</name>
    <name type="synonym">Oxyuris incognita</name>
    <dbReference type="NCBI Taxonomy" id="6306"/>
    <lineage>
        <taxon>Eukaryota</taxon>
        <taxon>Metazoa</taxon>
        <taxon>Ecdysozoa</taxon>
        <taxon>Nematoda</taxon>
        <taxon>Chromadorea</taxon>
        <taxon>Rhabditida</taxon>
        <taxon>Tylenchina</taxon>
        <taxon>Tylenchomorpha</taxon>
        <taxon>Tylenchoidea</taxon>
        <taxon>Meloidogynidae</taxon>
        <taxon>Meloidogyninae</taxon>
        <taxon>Meloidogyne</taxon>
        <taxon>Meloidogyne incognita group</taxon>
    </lineage>
</organism>
<keyword evidence="2 4" id="KW-0863">Zinc-finger</keyword>
<dbReference type="Pfam" id="PF00097">
    <property type="entry name" value="zf-C3HC4"/>
    <property type="match status" value="1"/>
</dbReference>
<sequence>MKHDIKFNQRNSLFLQLMCEQCGSELGEQPNIAIKCLHRFCSPCIENNANCPKCGMATKFELDSNLSSLLTRINQHNRIAVKRKVTDTLKNDGFELTPNGISSQQDCESNPKLPKFCISNCSSADFINSQNPSISSAFNGPSTSSYSFKKSPVKTKTSPRPLSAQKSINEIVNSRRPIRRDLHNMVAIVLWPDGTNYRIKDLPQCLLKPRYLYVPPTTTVEFLIEYLFKRAELEADWKNRHKYRVELMPVESEREEINLWMNPRRDIDYLARDFKSNLQDLQDSANNEEYVLILRKNQEDSYFYTNLIISHPFKALNNERTVAELMEENCNKQNIRQNLTVENVNGKSLSPQNGFQRSGNKLKNDEVIFDERPPKFIYRFVACNNTCDRFAAGPEDQDLTPDGETHTHICPW</sequence>
<evidence type="ECO:0000256" key="2">
    <source>
        <dbReference type="ARBA" id="ARBA00022771"/>
    </source>
</evidence>
<evidence type="ECO:0000313" key="8">
    <source>
        <dbReference type="WBParaSite" id="Minc3s09055g42885"/>
    </source>
</evidence>
<reference evidence="8" key="1">
    <citation type="submission" date="2022-11" db="UniProtKB">
        <authorList>
            <consortium name="WormBaseParasite"/>
        </authorList>
    </citation>
    <scope>IDENTIFICATION</scope>
</reference>
<accession>A0A914NSH3</accession>
<evidence type="ECO:0000256" key="3">
    <source>
        <dbReference type="ARBA" id="ARBA00022833"/>
    </source>
</evidence>
<dbReference type="InterPro" id="IPR017907">
    <property type="entry name" value="Znf_RING_CS"/>
</dbReference>
<dbReference type="Proteomes" id="UP000887563">
    <property type="component" value="Unplaced"/>
</dbReference>
<dbReference type="WBParaSite" id="Minc3s09055g42885">
    <property type="protein sequence ID" value="Minc3s09055g42885"/>
    <property type="gene ID" value="Minc3s09055g42885"/>
</dbReference>
<feature type="region of interest" description="Disordered" evidence="5">
    <location>
        <begin position="141"/>
        <end position="162"/>
    </location>
</feature>
<dbReference type="InterPro" id="IPR018957">
    <property type="entry name" value="Znf_C3HC4_RING-type"/>
</dbReference>
<feature type="domain" description="RING-type" evidence="6">
    <location>
        <begin position="19"/>
        <end position="54"/>
    </location>
</feature>
<dbReference type="InterPro" id="IPR013083">
    <property type="entry name" value="Znf_RING/FYVE/PHD"/>
</dbReference>
<evidence type="ECO:0000256" key="1">
    <source>
        <dbReference type="ARBA" id="ARBA00022723"/>
    </source>
</evidence>
<keyword evidence="7" id="KW-1185">Reference proteome</keyword>
<keyword evidence="1" id="KW-0479">Metal-binding</keyword>
<dbReference type="GO" id="GO:0008270">
    <property type="term" value="F:zinc ion binding"/>
    <property type="evidence" value="ECO:0007669"/>
    <property type="project" value="UniProtKB-KW"/>
</dbReference>
<evidence type="ECO:0000256" key="5">
    <source>
        <dbReference type="SAM" id="MobiDB-lite"/>
    </source>
</evidence>
<keyword evidence="3" id="KW-0862">Zinc</keyword>
<dbReference type="AlphaFoldDB" id="A0A914NSH3"/>
<name>A0A914NSH3_MELIC</name>
<dbReference type="SUPFAM" id="SSF57850">
    <property type="entry name" value="RING/U-box"/>
    <property type="match status" value="1"/>
</dbReference>
<proteinExistence type="predicted"/>
<evidence type="ECO:0000313" key="7">
    <source>
        <dbReference type="Proteomes" id="UP000887563"/>
    </source>
</evidence>
<protein>
    <submittedName>
        <fullName evidence="8">RING-type domain-containing protein</fullName>
    </submittedName>
</protein>
<dbReference type="PROSITE" id="PS00518">
    <property type="entry name" value="ZF_RING_1"/>
    <property type="match status" value="1"/>
</dbReference>